<dbReference type="Gene3D" id="1.10.443.10">
    <property type="entry name" value="Intergrase catalytic core"/>
    <property type="match status" value="1"/>
</dbReference>
<evidence type="ECO:0000259" key="7">
    <source>
        <dbReference type="PROSITE" id="PS51900"/>
    </source>
</evidence>
<comment type="caution">
    <text evidence="8">The sequence shown here is derived from an EMBL/GenBank/DDBJ whole genome shotgun (WGS) entry which is preliminary data.</text>
</comment>
<dbReference type="CDD" id="cd01189">
    <property type="entry name" value="INT_ICEBs1_C_like"/>
    <property type="match status" value="1"/>
</dbReference>
<dbReference type="Proteomes" id="UP000075260">
    <property type="component" value="Unassembled WGS sequence"/>
</dbReference>
<dbReference type="OrthoDB" id="9789256at2"/>
<dbReference type="Pfam" id="PF14659">
    <property type="entry name" value="Phage_int_SAM_3"/>
    <property type="match status" value="1"/>
</dbReference>
<dbReference type="AlphaFoldDB" id="A0A150QTA3"/>
<dbReference type="InterPro" id="IPR050090">
    <property type="entry name" value="Tyrosine_recombinase_XerCD"/>
</dbReference>
<dbReference type="GO" id="GO:0006310">
    <property type="term" value="P:DNA recombination"/>
    <property type="evidence" value="ECO:0007669"/>
    <property type="project" value="UniProtKB-KW"/>
</dbReference>
<dbReference type="InterPro" id="IPR010998">
    <property type="entry name" value="Integrase_recombinase_N"/>
</dbReference>
<keyword evidence="3 5" id="KW-0238">DNA-binding</keyword>
<dbReference type="EMBL" id="JEMA01000372">
    <property type="protein sequence ID" value="KYF70798.1"/>
    <property type="molecule type" value="Genomic_DNA"/>
</dbReference>
<evidence type="ECO:0000256" key="3">
    <source>
        <dbReference type="ARBA" id="ARBA00023125"/>
    </source>
</evidence>
<evidence type="ECO:0000313" key="9">
    <source>
        <dbReference type="Proteomes" id="UP000075260"/>
    </source>
</evidence>
<feature type="domain" description="Tyr recombinase" evidence="6">
    <location>
        <begin position="175"/>
        <end position="356"/>
    </location>
</feature>
<evidence type="ECO:0000313" key="8">
    <source>
        <dbReference type="EMBL" id="KYF70798.1"/>
    </source>
</evidence>
<name>A0A150QTA3_SORCE</name>
<organism evidence="8 9">
    <name type="scientific">Sorangium cellulosum</name>
    <name type="common">Polyangium cellulosum</name>
    <dbReference type="NCBI Taxonomy" id="56"/>
    <lineage>
        <taxon>Bacteria</taxon>
        <taxon>Pseudomonadati</taxon>
        <taxon>Myxococcota</taxon>
        <taxon>Polyangia</taxon>
        <taxon>Polyangiales</taxon>
        <taxon>Polyangiaceae</taxon>
        <taxon>Sorangium</taxon>
    </lineage>
</organism>
<dbReference type="PROSITE" id="PS51898">
    <property type="entry name" value="TYR_RECOMBINASE"/>
    <property type="match status" value="1"/>
</dbReference>
<dbReference type="InterPro" id="IPR011010">
    <property type="entry name" value="DNA_brk_join_enz"/>
</dbReference>
<reference evidence="8 9" key="1">
    <citation type="submission" date="2014-02" db="EMBL/GenBank/DDBJ databases">
        <title>The small core and large imbalanced accessory genome model reveals a collaborative survival strategy of Sorangium cellulosum strains in nature.</title>
        <authorList>
            <person name="Han K."/>
            <person name="Peng R."/>
            <person name="Blom J."/>
            <person name="Li Y.-Z."/>
        </authorList>
    </citation>
    <scope>NUCLEOTIDE SEQUENCE [LARGE SCALE GENOMIC DNA]</scope>
    <source>
        <strain evidence="8 9">So0008-312</strain>
    </source>
</reference>
<evidence type="ECO:0000256" key="2">
    <source>
        <dbReference type="ARBA" id="ARBA00022908"/>
    </source>
</evidence>
<dbReference type="InterPro" id="IPR002104">
    <property type="entry name" value="Integrase_catalytic"/>
</dbReference>
<dbReference type="InterPro" id="IPR013762">
    <property type="entry name" value="Integrase-like_cat_sf"/>
</dbReference>
<dbReference type="GO" id="GO:0003677">
    <property type="term" value="F:DNA binding"/>
    <property type="evidence" value="ECO:0007669"/>
    <property type="project" value="UniProtKB-UniRule"/>
</dbReference>
<evidence type="ECO:0000259" key="6">
    <source>
        <dbReference type="PROSITE" id="PS51898"/>
    </source>
</evidence>
<dbReference type="Gene3D" id="1.10.150.130">
    <property type="match status" value="1"/>
</dbReference>
<dbReference type="PANTHER" id="PTHR30349:SF64">
    <property type="entry name" value="PROPHAGE INTEGRASE INTD-RELATED"/>
    <property type="match status" value="1"/>
</dbReference>
<feature type="domain" description="Core-binding (CB)" evidence="7">
    <location>
        <begin position="73"/>
        <end position="155"/>
    </location>
</feature>
<dbReference type="SUPFAM" id="SSF56349">
    <property type="entry name" value="DNA breaking-rejoining enzymes"/>
    <property type="match status" value="1"/>
</dbReference>
<dbReference type="Pfam" id="PF00589">
    <property type="entry name" value="Phage_integrase"/>
    <property type="match status" value="1"/>
</dbReference>
<evidence type="ECO:0000256" key="5">
    <source>
        <dbReference type="PROSITE-ProRule" id="PRU01248"/>
    </source>
</evidence>
<proteinExistence type="inferred from homology"/>
<dbReference type="RefSeq" id="WP_061607342.1">
    <property type="nucleotide sequence ID" value="NZ_JEMA01000372.1"/>
</dbReference>
<gene>
    <name evidence="8" type="ORF">BE15_30270</name>
</gene>
<evidence type="ECO:0000256" key="4">
    <source>
        <dbReference type="ARBA" id="ARBA00023172"/>
    </source>
</evidence>
<dbReference type="PROSITE" id="PS51900">
    <property type="entry name" value="CB"/>
    <property type="match status" value="1"/>
</dbReference>
<dbReference type="GO" id="GO:0015074">
    <property type="term" value="P:DNA integration"/>
    <property type="evidence" value="ECO:0007669"/>
    <property type="project" value="UniProtKB-KW"/>
</dbReference>
<sequence length="385" mass="42701">MTVKVRPYTRSKREGWEVDICVTMPGGREVRERRRAPVSTKQQAQRWGEARERELLLEALTKPETEATTKEVPTLSEFAPRFIEGYAEANRQKPSGIDAKKRILRLYLEPALGSRRLDAIKSEDVQRLKARLGRLSAKTVNNILCVLGKMLRVAVEWEVIPAMPCRVALLKAPKPDKGFLEFDELDRLVEGARKVGWGAHLMVLLGAEAGLRRGEMISLRWGDVDLVRAQVHIRRADWNGIESTPKGGRGRIVDLTQRLAAALKAHRHLRSDRVLCEDDGSPITGRTVARWMRQATRRAGLAVLEGPHILRHTFCSHLAMRGAPVMAIKELAGHRDVSTTMGYMHLSPSAKRSAIALLDGPPAGAVRGENLEQAGVLVGKVSSSA</sequence>
<protein>
    <submittedName>
        <fullName evidence="8">Integrase</fullName>
    </submittedName>
</protein>
<dbReference type="InterPro" id="IPR044068">
    <property type="entry name" value="CB"/>
</dbReference>
<evidence type="ECO:0000256" key="1">
    <source>
        <dbReference type="ARBA" id="ARBA00008857"/>
    </source>
</evidence>
<dbReference type="InterPro" id="IPR004107">
    <property type="entry name" value="Integrase_SAM-like_N"/>
</dbReference>
<keyword evidence="4" id="KW-0233">DNA recombination</keyword>
<keyword evidence="2" id="KW-0229">DNA integration</keyword>
<accession>A0A150QTA3</accession>
<comment type="similarity">
    <text evidence="1">Belongs to the 'phage' integrase family.</text>
</comment>
<dbReference type="PANTHER" id="PTHR30349">
    <property type="entry name" value="PHAGE INTEGRASE-RELATED"/>
    <property type="match status" value="1"/>
</dbReference>